<dbReference type="Proteomes" id="UP001169217">
    <property type="component" value="Unassembled WGS sequence"/>
</dbReference>
<keyword evidence="2" id="KW-0479">Metal-binding</keyword>
<dbReference type="Gene3D" id="3.10.120.10">
    <property type="entry name" value="Cytochrome b5-like heme/steroid binding domain"/>
    <property type="match status" value="1"/>
</dbReference>
<keyword evidence="5" id="KW-0812">Transmembrane</keyword>
<organism evidence="7 8">
    <name type="scientific">Colletotrichum limetticola</name>
    <dbReference type="NCBI Taxonomy" id="1209924"/>
    <lineage>
        <taxon>Eukaryota</taxon>
        <taxon>Fungi</taxon>
        <taxon>Dikarya</taxon>
        <taxon>Ascomycota</taxon>
        <taxon>Pezizomycotina</taxon>
        <taxon>Sordariomycetes</taxon>
        <taxon>Hypocreomycetidae</taxon>
        <taxon>Glomerellales</taxon>
        <taxon>Glomerellaceae</taxon>
        <taxon>Colletotrichum</taxon>
        <taxon>Colletotrichum acutatum species complex</taxon>
    </lineage>
</organism>
<keyword evidence="5" id="KW-0472">Membrane</keyword>
<dbReference type="InterPro" id="IPR036400">
    <property type="entry name" value="Cyt_B5-like_heme/steroid_sf"/>
</dbReference>
<dbReference type="PROSITE" id="PS50255">
    <property type="entry name" value="CYTOCHROME_B5_2"/>
    <property type="match status" value="1"/>
</dbReference>
<feature type="domain" description="Cytochrome b5 heme-binding" evidence="6">
    <location>
        <begin position="1"/>
        <end position="77"/>
    </location>
</feature>
<keyword evidence="1" id="KW-0349">Heme</keyword>
<protein>
    <submittedName>
        <fullName evidence="7">Cytochrome b5</fullName>
    </submittedName>
</protein>
<dbReference type="PRINTS" id="PR00363">
    <property type="entry name" value="CYTOCHROMEB5"/>
</dbReference>
<keyword evidence="5" id="KW-1133">Transmembrane helix</keyword>
<name>A0ABQ9PWD9_9PEZI</name>
<evidence type="ECO:0000313" key="7">
    <source>
        <dbReference type="EMBL" id="KAK0375858.1"/>
    </source>
</evidence>
<sequence>MQRLGRSDLSKHHELDDLWVSIRGRVYDVTKYADDHPGGIEVLKDVAGSDGTESFEYVGHSEDAYKTLKEFQIGVLVEYVSPQKRNGKVFIIADKFALQEDGNDLGAVWDAQRVQVEKPSNSKPILVFTVTAATAALFVVGKSSYWLLQNKDASYRKIGILHGVPELSAWFWLYLGMTLSTVIGVSCCLYIYTKFTKTLEYYKEVWEYPSYFGCKVNGAGI</sequence>
<reference evidence="7" key="1">
    <citation type="submission" date="2023-04" db="EMBL/GenBank/DDBJ databases">
        <title>Colletotrichum limetticola genome sequence.</title>
        <authorList>
            <person name="Baroncelli R."/>
        </authorList>
    </citation>
    <scope>NUCLEOTIDE SEQUENCE</scope>
    <source>
        <strain evidence="7">KLA-Anderson</strain>
    </source>
</reference>
<evidence type="ECO:0000256" key="3">
    <source>
        <dbReference type="ARBA" id="ARBA00023004"/>
    </source>
</evidence>
<dbReference type="EMBL" id="JARUPT010000187">
    <property type="protein sequence ID" value="KAK0375858.1"/>
    <property type="molecule type" value="Genomic_DNA"/>
</dbReference>
<feature type="transmembrane region" description="Helical" evidence="5">
    <location>
        <begin position="125"/>
        <end position="148"/>
    </location>
</feature>
<accession>A0ABQ9PWD9</accession>
<dbReference type="SMART" id="SM01117">
    <property type="entry name" value="Cyt-b5"/>
    <property type="match status" value="1"/>
</dbReference>
<dbReference type="InterPro" id="IPR050668">
    <property type="entry name" value="Cytochrome_b5"/>
</dbReference>
<dbReference type="SUPFAM" id="SSF55856">
    <property type="entry name" value="Cytochrome b5-like heme/steroid binding domain"/>
    <property type="match status" value="1"/>
</dbReference>
<dbReference type="PANTHER" id="PTHR19359:SF14">
    <property type="entry name" value="CYTOCHROME B5 A"/>
    <property type="match status" value="1"/>
</dbReference>
<dbReference type="Pfam" id="PF00173">
    <property type="entry name" value="Cyt-b5"/>
    <property type="match status" value="1"/>
</dbReference>
<evidence type="ECO:0000256" key="2">
    <source>
        <dbReference type="ARBA" id="ARBA00022723"/>
    </source>
</evidence>
<evidence type="ECO:0000256" key="5">
    <source>
        <dbReference type="SAM" id="Phobius"/>
    </source>
</evidence>
<evidence type="ECO:0000256" key="4">
    <source>
        <dbReference type="ARBA" id="ARBA00038168"/>
    </source>
</evidence>
<proteinExistence type="inferred from homology"/>
<evidence type="ECO:0000313" key="8">
    <source>
        <dbReference type="Proteomes" id="UP001169217"/>
    </source>
</evidence>
<gene>
    <name evidence="7" type="ORF">CLIM01_06758</name>
</gene>
<evidence type="ECO:0000259" key="6">
    <source>
        <dbReference type="PROSITE" id="PS50255"/>
    </source>
</evidence>
<dbReference type="PANTHER" id="PTHR19359">
    <property type="entry name" value="CYTOCHROME B5"/>
    <property type="match status" value="1"/>
</dbReference>
<comment type="similarity">
    <text evidence="4">Belongs to the cytochrome b5 family.</text>
</comment>
<feature type="transmembrane region" description="Helical" evidence="5">
    <location>
        <begin position="168"/>
        <end position="192"/>
    </location>
</feature>
<keyword evidence="8" id="KW-1185">Reference proteome</keyword>
<keyword evidence="3" id="KW-0408">Iron</keyword>
<evidence type="ECO:0000256" key="1">
    <source>
        <dbReference type="ARBA" id="ARBA00022617"/>
    </source>
</evidence>
<dbReference type="InterPro" id="IPR001199">
    <property type="entry name" value="Cyt_B5-like_heme/steroid-bd"/>
</dbReference>
<comment type="caution">
    <text evidence="7">The sequence shown here is derived from an EMBL/GenBank/DDBJ whole genome shotgun (WGS) entry which is preliminary data.</text>
</comment>